<dbReference type="Pfam" id="PF13279">
    <property type="entry name" value="4HBT_2"/>
    <property type="match status" value="1"/>
</dbReference>
<dbReference type="PANTHER" id="PTHR31793">
    <property type="entry name" value="4-HYDROXYBENZOYL-COA THIOESTERASE FAMILY MEMBER"/>
    <property type="match status" value="1"/>
</dbReference>
<protein>
    <submittedName>
        <fullName evidence="1">Thioesterase superfamily protein</fullName>
    </submittedName>
</protein>
<organism evidence="1 2">
    <name type="scientific">Staphylococcus schweitzeri</name>
    <dbReference type="NCBI Taxonomy" id="1654388"/>
    <lineage>
        <taxon>Bacteria</taxon>
        <taxon>Bacillati</taxon>
        <taxon>Bacillota</taxon>
        <taxon>Bacilli</taxon>
        <taxon>Bacillales</taxon>
        <taxon>Staphylococcaceae</taxon>
        <taxon>Staphylococcus</taxon>
    </lineage>
</organism>
<dbReference type="RefSeq" id="WP_047532041.1">
    <property type="nucleotide sequence ID" value="NZ_CCEH01000029.1"/>
</dbReference>
<dbReference type="GO" id="GO:0047617">
    <property type="term" value="F:fatty acyl-CoA hydrolase activity"/>
    <property type="evidence" value="ECO:0007669"/>
    <property type="project" value="TreeGrafter"/>
</dbReference>
<dbReference type="InterPro" id="IPR029069">
    <property type="entry name" value="HotDog_dom_sf"/>
</dbReference>
<evidence type="ECO:0000313" key="1">
    <source>
        <dbReference type="EMBL" id="CDR29203.1"/>
    </source>
</evidence>
<sequence length="136" mass="15521">MTTEGLLVAEKEIEVNGYDIDAMGVVSNIVYIRWFEDLRTAFINQHMNYSTMINQGISPILMKTEAEYKVPVTIHDKPVGRIYLVKASKMKWVFKFEIVSQSGVHCIGTQTGGFYRLSDKKITRVPQVFQDILATK</sequence>
<dbReference type="Proteomes" id="UP000044616">
    <property type="component" value="Unassembled WGS sequence"/>
</dbReference>
<dbReference type="EMBL" id="CCEH01000029">
    <property type="protein sequence ID" value="CDR29203.1"/>
    <property type="molecule type" value="Genomic_DNA"/>
</dbReference>
<name>A0A077UNB0_9STAP</name>
<gene>
    <name evidence="1" type="ORF">ERS140147_02408</name>
</gene>
<dbReference type="InterPro" id="IPR050563">
    <property type="entry name" value="4-hydroxybenzoyl-CoA_TE"/>
</dbReference>
<accession>A0A077UNB0</accession>
<proteinExistence type="predicted"/>
<dbReference type="PANTHER" id="PTHR31793:SF24">
    <property type="entry name" value="LONG-CHAIN ACYL-COA THIOESTERASE FADM"/>
    <property type="match status" value="1"/>
</dbReference>
<dbReference type="SUPFAM" id="SSF54637">
    <property type="entry name" value="Thioesterase/thiol ester dehydrase-isomerase"/>
    <property type="match status" value="1"/>
</dbReference>
<reference evidence="1 2" key="1">
    <citation type="submission" date="2014-05" db="EMBL/GenBank/DDBJ databases">
        <authorList>
            <person name="Aslett A.Martin."/>
            <person name="De Silva Nishadi"/>
        </authorList>
    </citation>
    <scope>NUCLEOTIDE SEQUENCE [LARGE SCALE GENOMIC DNA]</scope>
</reference>
<dbReference type="Gene3D" id="3.10.129.10">
    <property type="entry name" value="Hotdog Thioesterase"/>
    <property type="match status" value="1"/>
</dbReference>
<evidence type="ECO:0000313" key="2">
    <source>
        <dbReference type="Proteomes" id="UP000044616"/>
    </source>
</evidence>
<dbReference type="AlphaFoldDB" id="A0A077UNB0"/>
<dbReference type="CDD" id="cd00586">
    <property type="entry name" value="4HBT"/>
    <property type="match status" value="1"/>
</dbReference>